<evidence type="ECO:0000259" key="10">
    <source>
        <dbReference type="Pfam" id="PF16019"/>
    </source>
</evidence>
<evidence type="ECO:0000256" key="2">
    <source>
        <dbReference type="ARBA" id="ARBA00008548"/>
    </source>
</evidence>
<evidence type="ECO:0000256" key="9">
    <source>
        <dbReference type="SAM" id="MobiDB-lite"/>
    </source>
</evidence>
<feature type="domain" description="Cysteine/serine-rich nuclear protein N-terminal" evidence="10">
    <location>
        <begin position="546"/>
        <end position="598"/>
    </location>
</feature>
<evidence type="ECO:0000313" key="13">
    <source>
        <dbReference type="WBParaSite" id="HPBE_0001226201-mRNA-1"/>
    </source>
</evidence>
<dbReference type="InterPro" id="IPR031972">
    <property type="entry name" value="CSRNP_N"/>
</dbReference>
<dbReference type="EMBL" id="UZAH01027423">
    <property type="protein sequence ID" value="VDO91535.1"/>
    <property type="molecule type" value="Genomic_DNA"/>
</dbReference>
<name>A0A3P8D5G6_HELPZ</name>
<feature type="compositionally biased region" description="Basic and acidic residues" evidence="9">
    <location>
        <begin position="147"/>
        <end position="159"/>
    </location>
</feature>
<protein>
    <submittedName>
        <fullName evidence="13">CSRNP_N domain-containing protein</fullName>
    </submittedName>
</protein>
<proteinExistence type="inferred from homology"/>
<dbReference type="GO" id="GO:0000981">
    <property type="term" value="F:DNA-binding transcription factor activity, RNA polymerase II-specific"/>
    <property type="evidence" value="ECO:0007669"/>
    <property type="project" value="TreeGrafter"/>
</dbReference>
<dbReference type="GO" id="GO:0006915">
    <property type="term" value="P:apoptotic process"/>
    <property type="evidence" value="ECO:0007669"/>
    <property type="project" value="UniProtKB-KW"/>
</dbReference>
<dbReference type="Pfam" id="PF16019">
    <property type="entry name" value="CSRNP_N"/>
    <property type="match status" value="2"/>
</dbReference>
<evidence type="ECO:0000256" key="3">
    <source>
        <dbReference type="ARBA" id="ARBA00022703"/>
    </source>
</evidence>
<keyword evidence="12" id="KW-1185">Reference proteome</keyword>
<evidence type="ECO:0000256" key="7">
    <source>
        <dbReference type="ARBA" id="ARBA00023163"/>
    </source>
</evidence>
<dbReference type="PANTHER" id="PTHR13580">
    <property type="entry name" value="TGF-BETA INDUCED APOPTOSIS PROTEIN"/>
    <property type="match status" value="1"/>
</dbReference>
<reference evidence="11 12" key="1">
    <citation type="submission" date="2018-11" db="EMBL/GenBank/DDBJ databases">
        <authorList>
            <consortium name="Pathogen Informatics"/>
        </authorList>
    </citation>
    <scope>NUCLEOTIDE SEQUENCE [LARGE SCALE GENOMIC DNA]</scope>
</reference>
<dbReference type="OrthoDB" id="5946974at2759"/>
<evidence type="ECO:0000313" key="11">
    <source>
        <dbReference type="EMBL" id="VDO91535.1"/>
    </source>
</evidence>
<reference evidence="13" key="2">
    <citation type="submission" date="2019-09" db="UniProtKB">
        <authorList>
            <consortium name="WormBaseParasite"/>
        </authorList>
    </citation>
    <scope>IDENTIFICATION</scope>
</reference>
<evidence type="ECO:0000256" key="4">
    <source>
        <dbReference type="ARBA" id="ARBA00023015"/>
    </source>
</evidence>
<sequence length="704" mass="77231">METDRTTNGEAGSSIDVPVSESIHEKYDSSEKCTDFTFKDRSPPASLPPKKPRLTHMRMSSSDLRPSRKPVVIAPKCQTPSSSATLSRRAMLMSHSSINLKLLSDGGFSDQKTPPMNGVVKDVSELPDGSQPRKMFHSRSSMNLRLTPERDLRSERKPSECSAITAPRSSPRKRLQSSTTVSDLRSAVTTTSTRGRRTSFTEEQSKEQQQCSPPQNVVVTIAPSLEETAESVIAVSDSVPDIRSPVAAPPCGGHDVKVDRSPQRLDSEAAMNPAKEQTEPETLPMSASGCDSADSSSVITTVNVPLPPVVTPNRVADSALSTEESRNSLEAPFSQLLNDVEQPSPEKQAAVETVAVQAEANFIVESSTVMEYTNYSTMESNPDLPNHCVCSEEANSSTQPCSIQEVRSNAHQKPSSSVEIALAASPSSSVKSEKVRKSVRFTNVSVFYFARTQGTSTVPKSGEVALGMVDKHFTKRKFPLWLGRRPDLALIHDSEESLSEGEDIGDIFDPEGHERCTAYQLPTLEGKTRIKMLKRSGVQVQKNEAMVLPKSQYGKLQEEGPESLESIRRSRMLCGCQCENGVCKPETCQCSAEDIGCQGVYDSPQRIRFNSEGEPQQIEQQPCTPLIKDVVASCRITTKTTEQERGCVPGADDPPTRKFPVTPVYKRTKQKRAMRLQLAESSDARGVTEFKSFSSHLKEYFDDL</sequence>
<evidence type="ECO:0000256" key="6">
    <source>
        <dbReference type="ARBA" id="ARBA00023159"/>
    </source>
</evidence>
<keyword evidence="4" id="KW-0805">Transcription regulation</keyword>
<evidence type="ECO:0000313" key="12">
    <source>
        <dbReference type="Proteomes" id="UP000050761"/>
    </source>
</evidence>
<dbReference type="InterPro" id="IPR023260">
    <property type="entry name" value="Cys/Ser-rich_nuc_prot"/>
</dbReference>
<feature type="compositionally biased region" description="Basic and acidic residues" evidence="9">
    <location>
        <begin position="254"/>
        <end position="267"/>
    </location>
</feature>
<evidence type="ECO:0000256" key="8">
    <source>
        <dbReference type="ARBA" id="ARBA00023242"/>
    </source>
</evidence>
<evidence type="ECO:0000256" key="5">
    <source>
        <dbReference type="ARBA" id="ARBA00023125"/>
    </source>
</evidence>
<dbReference type="AlphaFoldDB" id="A0A3P8D5G6"/>
<dbReference type="WBParaSite" id="HPBE_0001226201-mRNA-1">
    <property type="protein sequence ID" value="HPBE_0001226201-mRNA-1"/>
    <property type="gene ID" value="HPBE_0001226201"/>
</dbReference>
<dbReference type="GO" id="GO:0043565">
    <property type="term" value="F:sequence-specific DNA binding"/>
    <property type="evidence" value="ECO:0007669"/>
    <property type="project" value="TreeGrafter"/>
</dbReference>
<feature type="compositionally biased region" description="Basic and acidic residues" evidence="9">
    <location>
        <begin position="22"/>
        <end position="42"/>
    </location>
</feature>
<organism evidence="11">
    <name type="scientific">Heligmosomoides polygyrus</name>
    <name type="common">Parasitic roundworm</name>
    <dbReference type="NCBI Taxonomy" id="6339"/>
    <lineage>
        <taxon>Eukaryota</taxon>
        <taxon>Metazoa</taxon>
        <taxon>Ecdysozoa</taxon>
        <taxon>Nematoda</taxon>
        <taxon>Chromadorea</taxon>
        <taxon>Rhabditida</taxon>
        <taxon>Rhabditina</taxon>
        <taxon>Rhabditomorpha</taxon>
        <taxon>Strongyloidea</taxon>
        <taxon>Heligmosomidae</taxon>
        <taxon>Heligmosomoides</taxon>
    </lineage>
</organism>
<keyword evidence="5" id="KW-0238">DNA-binding</keyword>
<feature type="region of interest" description="Disordered" evidence="9">
    <location>
        <begin position="1"/>
        <end position="69"/>
    </location>
</feature>
<dbReference type="Proteomes" id="UP000050761">
    <property type="component" value="Unassembled WGS sequence"/>
</dbReference>
<dbReference type="PANTHER" id="PTHR13580:SF9">
    <property type="entry name" value="AXIN1 UP-REGULATED 1, ISOFORM A"/>
    <property type="match status" value="1"/>
</dbReference>
<keyword evidence="6" id="KW-0010">Activator</keyword>
<feature type="region of interest" description="Disordered" evidence="9">
    <location>
        <begin position="245"/>
        <end position="294"/>
    </location>
</feature>
<evidence type="ECO:0000256" key="1">
    <source>
        <dbReference type="ARBA" id="ARBA00004123"/>
    </source>
</evidence>
<keyword evidence="7" id="KW-0804">Transcription</keyword>
<comment type="similarity">
    <text evidence="2">Belongs to the AXUD1 family.</text>
</comment>
<dbReference type="GO" id="GO:0005634">
    <property type="term" value="C:nucleus"/>
    <property type="evidence" value="ECO:0007669"/>
    <property type="project" value="UniProtKB-SubCell"/>
</dbReference>
<feature type="domain" description="Cysteine/serine-rich nuclear protein N-terminal" evidence="10">
    <location>
        <begin position="435"/>
        <end position="480"/>
    </location>
</feature>
<keyword evidence="8" id="KW-0539">Nucleus</keyword>
<gene>
    <name evidence="11" type="ORF">HPBE_LOCUS12263</name>
</gene>
<comment type="subcellular location">
    <subcellularLocation>
        <location evidence="1">Nucleus</location>
    </subcellularLocation>
</comment>
<accession>A0A3P8D5G6</accession>
<keyword evidence="3" id="KW-0053">Apoptosis</keyword>
<feature type="region of interest" description="Disordered" evidence="9">
    <location>
        <begin position="147"/>
        <end position="214"/>
    </location>
</feature>